<reference evidence="4 5" key="1">
    <citation type="submission" date="2007-08" db="EMBL/GenBank/DDBJ databases">
        <title>Complete sequence of Thermotoga lettingae TMO.</title>
        <authorList>
            <consortium name="US DOE Joint Genome Institute"/>
            <person name="Copeland A."/>
            <person name="Lucas S."/>
            <person name="Lapidus A."/>
            <person name="Barry K."/>
            <person name="Glavina del Rio T."/>
            <person name="Dalin E."/>
            <person name="Tice H."/>
            <person name="Pitluck S."/>
            <person name="Foster B."/>
            <person name="Bruce D."/>
            <person name="Schmutz J."/>
            <person name="Larimer F."/>
            <person name="Land M."/>
            <person name="Hauser L."/>
            <person name="Kyrpides N."/>
            <person name="Mikhailova N."/>
            <person name="Nelson K."/>
            <person name="Gogarten J.P."/>
            <person name="Noll K."/>
            <person name="Richardson P."/>
        </authorList>
    </citation>
    <scope>NUCLEOTIDE SEQUENCE [LARGE SCALE GENOMIC DNA]</scope>
    <source>
        <strain evidence="5">ATCC BAA-301 / DSM 14385 / NBRC 107922 / TMO</strain>
    </source>
</reference>
<keyword evidence="5" id="KW-1185">Reference proteome</keyword>
<dbReference type="OrthoDB" id="5838738at2"/>
<dbReference type="AlphaFoldDB" id="A8F6V5"/>
<protein>
    <submittedName>
        <fullName evidence="4">L-fucose isomerase domain protein</fullName>
    </submittedName>
</protein>
<dbReference type="HOGENOM" id="CLU_045643_0_0_0"/>
<dbReference type="EMBL" id="CP000812">
    <property type="protein sequence ID" value="ABV33889.1"/>
    <property type="molecule type" value="Genomic_DNA"/>
</dbReference>
<name>A8F6V5_PSELT</name>
<dbReference type="GO" id="GO:0005737">
    <property type="term" value="C:cytoplasm"/>
    <property type="evidence" value="ECO:0007669"/>
    <property type="project" value="InterPro"/>
</dbReference>
<proteinExistence type="predicted"/>
<dbReference type="PANTHER" id="PTHR36120:SF1">
    <property type="entry name" value="L-FUCOSE ISOMERASE C-TERMINAL DOMAIN-CONTAINING PROTEIN"/>
    <property type="match status" value="1"/>
</dbReference>
<dbReference type="Proteomes" id="UP000002016">
    <property type="component" value="Chromosome"/>
</dbReference>
<keyword evidence="2" id="KW-0119">Carbohydrate metabolism</keyword>
<dbReference type="GO" id="GO:0008736">
    <property type="term" value="F:L-fucose isomerase activity"/>
    <property type="evidence" value="ECO:0007669"/>
    <property type="project" value="InterPro"/>
</dbReference>
<dbReference type="CDD" id="cd00578">
    <property type="entry name" value="L-fuc_L-ara-isomerases"/>
    <property type="match status" value="1"/>
</dbReference>
<feature type="domain" description="L-fucose isomerase C-terminal" evidence="3">
    <location>
        <begin position="337"/>
        <end position="464"/>
    </location>
</feature>
<evidence type="ECO:0000313" key="5">
    <source>
        <dbReference type="Proteomes" id="UP000002016"/>
    </source>
</evidence>
<keyword evidence="1 4" id="KW-0413">Isomerase</keyword>
<gene>
    <name evidence="4" type="ordered locus">Tlet_1332</name>
</gene>
<dbReference type="STRING" id="416591.Tlet_1332"/>
<reference evidence="4 5" key="2">
    <citation type="journal article" date="2009" name="Proc. Natl. Acad. Sci. U.S.A.">
        <title>On the chimeric nature, thermophilic origin, and phylogenetic placement of the Thermotogales.</title>
        <authorList>
            <person name="Zhaxybayeva O."/>
            <person name="Swithers K.S."/>
            <person name="Lapierre P."/>
            <person name="Fournier G.P."/>
            <person name="Bickhart D.M."/>
            <person name="DeBoy R.T."/>
            <person name="Nelson K.E."/>
            <person name="Nesbo C.L."/>
            <person name="Doolittle W.F."/>
            <person name="Gogarten J.P."/>
            <person name="Noll K.M."/>
        </authorList>
    </citation>
    <scope>NUCLEOTIDE SEQUENCE [LARGE SCALE GENOMIC DNA]</scope>
    <source>
        <strain evidence="5">ATCC BAA-301 / DSM 14385 / NBRC 107922 / TMO</strain>
    </source>
</reference>
<dbReference type="GO" id="GO:0006004">
    <property type="term" value="P:fucose metabolic process"/>
    <property type="evidence" value="ECO:0007669"/>
    <property type="project" value="InterPro"/>
</dbReference>
<dbReference type="InterPro" id="IPR015888">
    <property type="entry name" value="Fuc_isomerase_C"/>
</dbReference>
<organism evidence="4 5">
    <name type="scientific">Pseudothermotoga lettingae (strain ATCC BAA-301 / DSM 14385 / NBRC 107922 / TMO)</name>
    <name type="common">Thermotoga lettingae</name>
    <dbReference type="NCBI Taxonomy" id="416591"/>
    <lineage>
        <taxon>Bacteria</taxon>
        <taxon>Thermotogati</taxon>
        <taxon>Thermotogota</taxon>
        <taxon>Thermotogae</taxon>
        <taxon>Thermotogales</taxon>
        <taxon>Thermotogaceae</taxon>
        <taxon>Pseudothermotoga</taxon>
    </lineage>
</organism>
<dbReference type="eggNOG" id="COG2407">
    <property type="taxonomic scope" value="Bacteria"/>
</dbReference>
<dbReference type="RefSeq" id="WP_012003365.1">
    <property type="nucleotide sequence ID" value="NC_009828.1"/>
</dbReference>
<evidence type="ECO:0000256" key="1">
    <source>
        <dbReference type="ARBA" id="ARBA00023235"/>
    </source>
</evidence>
<accession>A8F6V5</accession>
<dbReference type="InterPro" id="IPR009015">
    <property type="entry name" value="Fucose_isomerase_N/cen_sf"/>
</dbReference>
<evidence type="ECO:0000313" key="4">
    <source>
        <dbReference type="EMBL" id="ABV33889.1"/>
    </source>
</evidence>
<evidence type="ECO:0000259" key="3">
    <source>
        <dbReference type="Pfam" id="PF02952"/>
    </source>
</evidence>
<dbReference type="Pfam" id="PF02952">
    <property type="entry name" value="Fucose_iso_C"/>
    <property type="match status" value="1"/>
</dbReference>
<sequence length="466" mass="51916">MKKLCFGVIVGNRDFFPDVLVDMGRKEILKTLENLGYETVCLGPSETKFGAVETFSDAKKCANLFKENSHKIDGLIVTLPNFGDEKAITQAIKMSELKVPVLIHAFADDPEKLDLLNRRDSFCGKISVCNNLKQSGIRFSLTTHHTEQIQSESFKNDLEWFAGVCRVVKALKKVRIGAIGARPGAFNTVRFSEKLLEQMNISVETIDLSEVIFKVDEISDDNDRVIEKIKTMKNIYHTQIVPDSALVSIAKLSVIIEEWISENDLDATAIQCWTILEKKLHITPCAVMSMMSEKLKPSACEVDVMGALSMYILQSASGKPSALVDWNNNYLENEVMLFHCGNFPPSLYESVEIRYADVIGTTVGNQNAYGACAGKIKSGPFTFLRLSTEDINGSVKGYVGEGEILSQNPKTFGSRGIAKISNLDGLMNYICLEGFEHHVAINLSRIAKSIKEALERYMDIKIYLHK</sequence>
<dbReference type="SUPFAM" id="SSF53743">
    <property type="entry name" value="FucI/AraA N-terminal and middle domains"/>
    <property type="match status" value="1"/>
</dbReference>
<dbReference type="KEGG" id="tle:Tlet_1332"/>
<dbReference type="PANTHER" id="PTHR36120">
    <property type="entry name" value="FUCOSE ISOMERASE"/>
    <property type="match status" value="1"/>
</dbReference>
<evidence type="ECO:0000256" key="2">
    <source>
        <dbReference type="ARBA" id="ARBA00023277"/>
    </source>
</evidence>